<comment type="similarity">
    <text evidence="1 5">Belongs to the metallo-dependent hydrolases superfamily. NagA family.</text>
</comment>
<dbReference type="EC" id="3.5.1.25" evidence="10"/>
<evidence type="ECO:0000256" key="7">
    <source>
        <dbReference type="PIRSR" id="PIRSR038994-2"/>
    </source>
</evidence>
<dbReference type="Pfam" id="PF01979">
    <property type="entry name" value="Amidohydro_1"/>
    <property type="match status" value="1"/>
</dbReference>
<dbReference type="PIRSF" id="PIRSF038994">
    <property type="entry name" value="NagA"/>
    <property type="match status" value="1"/>
</dbReference>
<feature type="active site" description="Proton donor/acceptor" evidence="6">
    <location>
        <position position="275"/>
    </location>
</feature>
<comment type="caution">
    <text evidence="10">The sequence shown here is derived from an EMBL/GenBank/DDBJ whole genome shotgun (WGS) entry which is preliminary data.</text>
</comment>
<evidence type="ECO:0000256" key="3">
    <source>
        <dbReference type="ARBA" id="ARBA00022801"/>
    </source>
</evidence>
<dbReference type="GO" id="GO:0006046">
    <property type="term" value="P:N-acetylglucosamine catabolic process"/>
    <property type="evidence" value="ECO:0007669"/>
    <property type="project" value="TreeGrafter"/>
</dbReference>
<evidence type="ECO:0000313" key="10">
    <source>
        <dbReference type="EMBL" id="MBD3663212.1"/>
    </source>
</evidence>
<feature type="binding site" evidence="8">
    <location>
        <position position="218"/>
    </location>
    <ligand>
        <name>Zn(2+)</name>
        <dbReference type="ChEBI" id="CHEBI:29105"/>
    </ligand>
</feature>
<keyword evidence="2 8" id="KW-0479">Metal-binding</keyword>
<evidence type="ECO:0000256" key="5">
    <source>
        <dbReference type="PIRNR" id="PIRNR038994"/>
    </source>
</evidence>
<feature type="domain" description="Amidohydrolase-related" evidence="9">
    <location>
        <begin position="53"/>
        <end position="362"/>
    </location>
</feature>
<dbReference type="InterPro" id="IPR032466">
    <property type="entry name" value="Metal_Hydrolase"/>
</dbReference>
<proteinExistence type="inferred from homology"/>
<feature type="binding site" evidence="8">
    <location>
        <position position="131"/>
    </location>
    <ligand>
        <name>Zn(2+)</name>
        <dbReference type="ChEBI" id="CHEBI:29105"/>
    </ligand>
</feature>
<dbReference type="InterPro" id="IPR003764">
    <property type="entry name" value="GlcNAc_6-P_deAcase"/>
</dbReference>
<sequence length="378" mass="38893">MTPRTAVIGAQIFDGRKLHDGAALIVAPDGTADVVKAADVPTDLHVVILKGGFICPGFVDLQVNGGGGVMFNDAPRVDTLARMAEAHQTLGTHAMLPTLITDTPTQTRAAIDAVIQAMAQGVPGIVGLHLEGPHLAVAKKGAHDGALIRPMDEADLAMLLAASEHLENLVVTLAPEAVSVQQISALAKAGVIVSIGHSNAGYDVAMRAFDAGATMATHLFNAMSQITARDPGVAGAALRHGNVSVGLIADGLHVHPAVMRMALSAKDAGVFAVTDAMAPAGTGMSTFPLGGRTVTRSEGRLTLDDGTLAGADVDFPRAINVLLRDVEVRTAHALAMTTSTPASILRGADRLGRFQGRVAGLIHFDPEGGTARDLTDLN</sequence>
<keyword evidence="11" id="KW-1185">Reference proteome</keyword>
<keyword evidence="3 5" id="KW-0378">Hydrolase</keyword>
<evidence type="ECO:0000256" key="1">
    <source>
        <dbReference type="ARBA" id="ARBA00010716"/>
    </source>
</evidence>
<organism evidence="10 11">
    <name type="scientific">Sulfitobacter aestuariivivens</name>
    <dbReference type="NCBI Taxonomy" id="2766981"/>
    <lineage>
        <taxon>Bacteria</taxon>
        <taxon>Pseudomonadati</taxon>
        <taxon>Pseudomonadota</taxon>
        <taxon>Alphaproteobacteria</taxon>
        <taxon>Rhodobacterales</taxon>
        <taxon>Roseobacteraceae</taxon>
        <taxon>Sulfitobacter</taxon>
    </lineage>
</organism>
<keyword evidence="4 5" id="KW-0119">Carbohydrate metabolism</keyword>
<dbReference type="GO" id="GO:0046872">
    <property type="term" value="F:metal ion binding"/>
    <property type="evidence" value="ECO:0007669"/>
    <property type="project" value="UniProtKB-KW"/>
</dbReference>
<feature type="binding site" evidence="7">
    <location>
        <position position="142"/>
    </location>
    <ligand>
        <name>substrate</name>
    </ligand>
</feature>
<reference evidence="10" key="1">
    <citation type="submission" date="2020-08" db="EMBL/GenBank/DDBJ databases">
        <title>Sulfitobacter aestuariivivens sp. nov., isolated from a tidal flat.</title>
        <authorList>
            <person name="Park S."/>
            <person name="Yoon J.-H."/>
        </authorList>
    </citation>
    <scope>NUCLEOTIDE SEQUENCE</scope>
    <source>
        <strain evidence="10">TSTF-M16</strain>
    </source>
</reference>
<dbReference type="Proteomes" id="UP000635142">
    <property type="component" value="Unassembled WGS sequence"/>
</dbReference>
<evidence type="ECO:0000313" key="11">
    <source>
        <dbReference type="Proteomes" id="UP000635142"/>
    </source>
</evidence>
<dbReference type="PANTHER" id="PTHR11113:SF14">
    <property type="entry name" value="N-ACETYLGLUCOSAMINE-6-PHOSPHATE DEACETYLASE"/>
    <property type="match status" value="1"/>
</dbReference>
<evidence type="ECO:0000256" key="4">
    <source>
        <dbReference type="ARBA" id="ARBA00023277"/>
    </source>
</evidence>
<evidence type="ECO:0000256" key="8">
    <source>
        <dbReference type="PIRSR" id="PIRSR038994-3"/>
    </source>
</evidence>
<dbReference type="Gene3D" id="3.20.20.140">
    <property type="entry name" value="Metal-dependent hydrolases"/>
    <property type="match status" value="1"/>
</dbReference>
<dbReference type="SUPFAM" id="SSF51338">
    <property type="entry name" value="Composite domain of metallo-dependent hydrolases"/>
    <property type="match status" value="1"/>
</dbReference>
<feature type="binding site" evidence="7">
    <location>
        <begin position="221"/>
        <end position="222"/>
    </location>
    <ligand>
        <name>substrate</name>
    </ligand>
</feature>
<feature type="binding site" evidence="7">
    <location>
        <position position="229"/>
    </location>
    <ligand>
        <name>substrate</name>
    </ligand>
</feature>
<feature type="binding site" evidence="8">
    <location>
        <position position="197"/>
    </location>
    <ligand>
        <name>Zn(2+)</name>
        <dbReference type="ChEBI" id="CHEBI:29105"/>
    </ligand>
</feature>
<dbReference type="InterPro" id="IPR006680">
    <property type="entry name" value="Amidohydro-rel"/>
</dbReference>
<feature type="binding site" evidence="7">
    <location>
        <begin position="308"/>
        <end position="310"/>
    </location>
    <ligand>
        <name>substrate</name>
    </ligand>
</feature>
<comment type="cofactor">
    <cofactor evidence="8">
        <name>a divalent metal cation</name>
        <dbReference type="ChEBI" id="CHEBI:60240"/>
    </cofactor>
    <text evidence="8">Binds 1 divalent metal cation per subunit.</text>
</comment>
<evidence type="ECO:0000256" key="6">
    <source>
        <dbReference type="PIRSR" id="PIRSR038994-1"/>
    </source>
</evidence>
<name>A0A927D4E7_9RHOB</name>
<dbReference type="Gene3D" id="2.30.40.10">
    <property type="entry name" value="Urease, subunit C, domain 1"/>
    <property type="match status" value="1"/>
</dbReference>
<evidence type="ECO:0000256" key="2">
    <source>
        <dbReference type="ARBA" id="ARBA00022723"/>
    </source>
</evidence>
<evidence type="ECO:0000259" key="9">
    <source>
        <dbReference type="Pfam" id="PF01979"/>
    </source>
</evidence>
<protein>
    <submittedName>
        <fullName evidence="10">N-acetylglucosamine-6-phosphate deacetylase</fullName>
        <ecNumber evidence="10">3.5.1.25</ecNumber>
    </submittedName>
</protein>
<dbReference type="RefSeq" id="WP_191074189.1">
    <property type="nucleotide sequence ID" value="NZ_JACTAG010000001.1"/>
</dbReference>
<dbReference type="NCBIfam" id="TIGR00221">
    <property type="entry name" value="nagA"/>
    <property type="match status" value="1"/>
</dbReference>
<feature type="binding site" evidence="7">
    <location>
        <position position="253"/>
    </location>
    <ligand>
        <name>substrate</name>
    </ligand>
</feature>
<gene>
    <name evidence="10" type="primary">nagA</name>
    <name evidence="10" type="ORF">H9Q16_04700</name>
</gene>
<dbReference type="InterPro" id="IPR011059">
    <property type="entry name" value="Metal-dep_hydrolase_composite"/>
</dbReference>
<dbReference type="EMBL" id="JACTAG010000001">
    <property type="protein sequence ID" value="MBD3663212.1"/>
    <property type="molecule type" value="Genomic_DNA"/>
</dbReference>
<accession>A0A927D4E7</accession>
<dbReference type="GO" id="GO:0008448">
    <property type="term" value="F:N-acetylglucosamine-6-phosphate deacetylase activity"/>
    <property type="evidence" value="ECO:0007669"/>
    <property type="project" value="UniProtKB-EC"/>
</dbReference>
<dbReference type="AlphaFoldDB" id="A0A927D4E7"/>
<dbReference type="SUPFAM" id="SSF51556">
    <property type="entry name" value="Metallo-dependent hydrolases"/>
    <property type="match status" value="1"/>
</dbReference>
<dbReference type="PANTHER" id="PTHR11113">
    <property type="entry name" value="N-ACETYLGLUCOSAMINE-6-PHOSPHATE DEACETYLASE"/>
    <property type="match status" value="1"/>
</dbReference>